<dbReference type="EMBL" id="BOMV01000087">
    <property type="protein sequence ID" value="GIF00566.1"/>
    <property type="molecule type" value="Genomic_DNA"/>
</dbReference>
<sequence>MAKATPPDGGLSSYRREAAELFAASAQRRRRRAIADPGPIVEIEEAPSTAPARRRRPAPGMSELD</sequence>
<dbReference type="RefSeq" id="WP_203788517.1">
    <property type="nucleotide sequence ID" value="NZ_BOMV01000087.1"/>
</dbReference>
<gene>
    <name evidence="2" type="ORF">Ari01nite_80300</name>
</gene>
<name>A0A919N154_9ACTN</name>
<feature type="region of interest" description="Disordered" evidence="1">
    <location>
        <begin position="29"/>
        <end position="65"/>
    </location>
</feature>
<reference evidence="2" key="1">
    <citation type="submission" date="2021-01" db="EMBL/GenBank/DDBJ databases">
        <title>Whole genome shotgun sequence of Actinoplanes rishiriensis NBRC 108556.</title>
        <authorList>
            <person name="Komaki H."/>
            <person name="Tamura T."/>
        </authorList>
    </citation>
    <scope>NUCLEOTIDE SEQUENCE</scope>
    <source>
        <strain evidence="2">NBRC 108556</strain>
    </source>
</reference>
<accession>A0A919N154</accession>
<comment type="caution">
    <text evidence="2">The sequence shown here is derived from an EMBL/GenBank/DDBJ whole genome shotgun (WGS) entry which is preliminary data.</text>
</comment>
<evidence type="ECO:0000256" key="1">
    <source>
        <dbReference type="SAM" id="MobiDB-lite"/>
    </source>
</evidence>
<evidence type="ECO:0000313" key="2">
    <source>
        <dbReference type="EMBL" id="GIF00566.1"/>
    </source>
</evidence>
<evidence type="ECO:0000313" key="3">
    <source>
        <dbReference type="Proteomes" id="UP000636960"/>
    </source>
</evidence>
<dbReference type="Proteomes" id="UP000636960">
    <property type="component" value="Unassembled WGS sequence"/>
</dbReference>
<dbReference type="AlphaFoldDB" id="A0A919N154"/>
<proteinExistence type="predicted"/>
<protein>
    <submittedName>
        <fullName evidence="2">Uncharacterized protein</fullName>
    </submittedName>
</protein>
<organism evidence="2 3">
    <name type="scientific">Paractinoplanes rishiriensis</name>
    <dbReference type="NCBI Taxonomy" id="1050105"/>
    <lineage>
        <taxon>Bacteria</taxon>
        <taxon>Bacillati</taxon>
        <taxon>Actinomycetota</taxon>
        <taxon>Actinomycetes</taxon>
        <taxon>Micromonosporales</taxon>
        <taxon>Micromonosporaceae</taxon>
        <taxon>Paractinoplanes</taxon>
    </lineage>
</organism>
<keyword evidence="3" id="KW-1185">Reference proteome</keyword>